<dbReference type="InterPro" id="IPR018823">
    <property type="entry name" value="ArAE_2_N"/>
</dbReference>
<dbReference type="Pfam" id="PF10337">
    <property type="entry name" value="ArAE_2_N"/>
    <property type="match status" value="1"/>
</dbReference>
<dbReference type="EMBL" id="JAWDJX010000004">
    <property type="protein sequence ID" value="KAK3056922.1"/>
    <property type="molecule type" value="Genomic_DNA"/>
</dbReference>
<dbReference type="Proteomes" id="UP001271007">
    <property type="component" value="Unassembled WGS sequence"/>
</dbReference>
<protein>
    <recommendedName>
        <fullName evidence="2">Putative ER transporter 6TM N-terminal domain-containing protein</fullName>
    </recommendedName>
</protein>
<dbReference type="PANTHER" id="PTHR37994:SF4">
    <property type="entry name" value="ER TRANSPORTER 6TM N-TERMINAL DOMAIN-CONTAINING PROTEIN-RELATED"/>
    <property type="match status" value="1"/>
</dbReference>
<evidence type="ECO:0000313" key="4">
    <source>
        <dbReference type="Proteomes" id="UP001271007"/>
    </source>
</evidence>
<feature type="transmembrane region" description="Helical" evidence="1">
    <location>
        <begin position="156"/>
        <end position="179"/>
    </location>
</feature>
<keyword evidence="1" id="KW-1133">Transmembrane helix</keyword>
<keyword evidence="1" id="KW-0812">Transmembrane</keyword>
<accession>A0AAJ0GG69</accession>
<evidence type="ECO:0000256" key="1">
    <source>
        <dbReference type="SAM" id="Phobius"/>
    </source>
</evidence>
<feature type="transmembrane region" description="Helical" evidence="1">
    <location>
        <begin position="126"/>
        <end position="144"/>
    </location>
</feature>
<proteinExistence type="predicted"/>
<comment type="caution">
    <text evidence="3">The sequence shown here is derived from an EMBL/GenBank/DDBJ whole genome shotgun (WGS) entry which is preliminary data.</text>
</comment>
<feature type="transmembrane region" description="Helical" evidence="1">
    <location>
        <begin position="101"/>
        <end position="119"/>
    </location>
</feature>
<dbReference type="PANTHER" id="PTHR37994">
    <property type="entry name" value="ARAE_2_N DOMAIN-CONTAINING PROTEIN-RELATED"/>
    <property type="match status" value="1"/>
</dbReference>
<evidence type="ECO:0000259" key="2">
    <source>
        <dbReference type="Pfam" id="PF10337"/>
    </source>
</evidence>
<keyword evidence="1" id="KW-0472">Membrane</keyword>
<name>A0AAJ0GG69_9PEZI</name>
<feature type="domain" description="Putative ER transporter 6TM N-terminal" evidence="2">
    <location>
        <begin position="97"/>
        <end position="321"/>
    </location>
</feature>
<sequence>MRFALVPTVALCLLLNDRIANYFGPVGYIIAILSVNPVLPQAQFLELMVQQFCSVCLASAVTLLQLYCVLKAREHTSPPAPRSPLPLPTAPPPPVPYNSSASAVTAIWLVLLIFMVCYVRSAGPQLLLPSINFTVVVVVTSSLAPTLPTMSVAITFAKQLLVINLTGLSVSLAVNMLVWPTTNRQSFKHDVREWQKCVERCLAARTVAIYEGLRTDLEAKAETEEKGDGPTPILAELATDIASPMQELLAVVDKMKTNLRFSQREMSIGKLSPTDVSKINDLIYGVLQPIMGLISGTRVRELVAEIDLHAHRHLLLDEHEKASEVQDFLVEILQDALRTLKLIPRKPGMEVPHGISSLLALKERLRLLHGSRHARIEAWQREFRPRKDYNESEQSLLFLALNARLPMHYDWLSSLSQRSQMEQCREQGYIYL</sequence>
<reference evidence="3" key="1">
    <citation type="submission" date="2023-04" db="EMBL/GenBank/DDBJ databases">
        <title>Black Yeasts Isolated from many extreme environments.</title>
        <authorList>
            <person name="Coleine C."/>
            <person name="Stajich J.E."/>
            <person name="Selbmann L."/>
        </authorList>
    </citation>
    <scope>NUCLEOTIDE SEQUENCE</scope>
    <source>
        <strain evidence="3">CCFEE 5312</strain>
    </source>
</reference>
<evidence type="ECO:0000313" key="3">
    <source>
        <dbReference type="EMBL" id="KAK3056922.1"/>
    </source>
</evidence>
<dbReference type="AlphaFoldDB" id="A0AAJ0GG69"/>
<gene>
    <name evidence="3" type="ORF">LTR09_001960</name>
</gene>
<organism evidence="3 4">
    <name type="scientific">Extremus antarcticus</name>
    <dbReference type="NCBI Taxonomy" id="702011"/>
    <lineage>
        <taxon>Eukaryota</taxon>
        <taxon>Fungi</taxon>
        <taxon>Dikarya</taxon>
        <taxon>Ascomycota</taxon>
        <taxon>Pezizomycotina</taxon>
        <taxon>Dothideomycetes</taxon>
        <taxon>Dothideomycetidae</taxon>
        <taxon>Mycosphaerellales</taxon>
        <taxon>Extremaceae</taxon>
        <taxon>Extremus</taxon>
    </lineage>
</organism>
<keyword evidence="4" id="KW-1185">Reference proteome</keyword>